<dbReference type="EMBL" id="PCTN01000112">
    <property type="protein sequence ID" value="PIP75668.1"/>
    <property type="molecule type" value="Genomic_DNA"/>
</dbReference>
<organism evidence="1 2">
    <name type="scientific">Candidatus Kuenenbacteria bacterium CG22_combo_CG10-13_8_21_14_all_39_9</name>
    <dbReference type="NCBI Taxonomy" id="1974621"/>
    <lineage>
        <taxon>Bacteria</taxon>
        <taxon>Candidatus Kueneniibacteriota</taxon>
    </lineage>
</organism>
<accession>A0A2H0D1T1</accession>
<protein>
    <recommendedName>
        <fullName evidence="3">DUF11 domain-containing protein</fullName>
    </recommendedName>
</protein>
<evidence type="ECO:0000313" key="2">
    <source>
        <dbReference type="Proteomes" id="UP000230159"/>
    </source>
</evidence>
<comment type="caution">
    <text evidence="1">The sequence shown here is derived from an EMBL/GenBank/DDBJ whole genome shotgun (WGS) entry which is preliminary data.</text>
</comment>
<gene>
    <name evidence="1" type="ORF">COW86_02480</name>
</gene>
<evidence type="ECO:0000313" key="1">
    <source>
        <dbReference type="EMBL" id="PIP75668.1"/>
    </source>
</evidence>
<evidence type="ECO:0008006" key="3">
    <source>
        <dbReference type="Google" id="ProtNLM"/>
    </source>
</evidence>
<reference evidence="1 2" key="1">
    <citation type="submission" date="2017-09" db="EMBL/GenBank/DDBJ databases">
        <title>Depth-based differentiation of microbial function through sediment-hosted aquifers and enrichment of novel symbionts in the deep terrestrial subsurface.</title>
        <authorList>
            <person name="Probst A.J."/>
            <person name="Ladd B."/>
            <person name="Jarett J.K."/>
            <person name="Geller-Mcgrath D.E."/>
            <person name="Sieber C.M."/>
            <person name="Emerson J.B."/>
            <person name="Anantharaman K."/>
            <person name="Thomas B.C."/>
            <person name="Malmstrom R."/>
            <person name="Stieglmeier M."/>
            <person name="Klingl A."/>
            <person name="Woyke T."/>
            <person name="Ryan C.M."/>
            <person name="Banfield J.F."/>
        </authorList>
    </citation>
    <scope>NUCLEOTIDE SEQUENCE [LARGE SCALE GENOMIC DNA]</scope>
    <source>
        <strain evidence="1">CG22_combo_CG10-13_8_21_14_all_39_9</strain>
    </source>
</reference>
<name>A0A2H0D1T1_9BACT</name>
<sequence>NFYVNQQSEYILNIKNITDFSIRELVVEVNSQGQAISQGEKVIFTKEDNEALSLLNPNDEIILNFIIKIKNNIKINNPQILSQVKISGIVADKIFEQQSEQIQTRISSDLKISAEYKYFTDEGEQLGFGAWPPVIGNETSLRIFLIPENNLNRIKDILVSADLPENINWTGEFSVNNGQPLNYKKNNNQITWRIEELNTLNNTQANFEIEFIPQANKVILLKNLQISGTDLFTNKILNYNFGDLVLLIGNDLE</sequence>
<dbReference type="AlphaFoldDB" id="A0A2H0D1T1"/>
<feature type="non-terminal residue" evidence="1">
    <location>
        <position position="1"/>
    </location>
</feature>
<dbReference type="Proteomes" id="UP000230159">
    <property type="component" value="Unassembled WGS sequence"/>
</dbReference>
<proteinExistence type="predicted"/>